<keyword evidence="1" id="KW-0812">Transmembrane</keyword>
<dbReference type="AlphaFoldDB" id="A0A7S8HD79"/>
<name>A0A7S8HD79_9HYPH</name>
<dbReference type="EMBL" id="CP058214">
    <property type="protein sequence ID" value="QPC44038.1"/>
    <property type="molecule type" value="Genomic_DNA"/>
</dbReference>
<feature type="transmembrane region" description="Helical" evidence="1">
    <location>
        <begin position="12"/>
        <end position="38"/>
    </location>
</feature>
<dbReference type="RefSeq" id="WP_213161401.1">
    <property type="nucleotide sequence ID" value="NZ_CP058214.1"/>
</dbReference>
<protein>
    <submittedName>
        <fullName evidence="2">Uncharacterized protein</fullName>
    </submittedName>
</protein>
<dbReference type="KEGG" id="kmn:HW532_15865"/>
<organism evidence="2 3">
    <name type="scientific">Kaustia mangrovi</name>
    <dbReference type="NCBI Taxonomy" id="2593653"/>
    <lineage>
        <taxon>Bacteria</taxon>
        <taxon>Pseudomonadati</taxon>
        <taxon>Pseudomonadota</taxon>
        <taxon>Alphaproteobacteria</taxon>
        <taxon>Hyphomicrobiales</taxon>
        <taxon>Parvibaculaceae</taxon>
        <taxon>Kaustia</taxon>
    </lineage>
</organism>
<feature type="transmembrane region" description="Helical" evidence="1">
    <location>
        <begin position="59"/>
        <end position="79"/>
    </location>
</feature>
<keyword evidence="3" id="KW-1185">Reference proteome</keyword>
<sequence length="80" mass="8843">MTRDEALHVAGAVPIVAAALLLPWGLGAVVVNAALWILREVAQNGWAVHEWSWHVHREWLFPAAAGAIVWGLWAIWTMVI</sequence>
<evidence type="ECO:0000313" key="2">
    <source>
        <dbReference type="EMBL" id="QPC44038.1"/>
    </source>
</evidence>
<evidence type="ECO:0000256" key="1">
    <source>
        <dbReference type="SAM" id="Phobius"/>
    </source>
</evidence>
<proteinExistence type="predicted"/>
<dbReference type="Proteomes" id="UP000593594">
    <property type="component" value="Chromosome"/>
</dbReference>
<evidence type="ECO:0000313" key="3">
    <source>
        <dbReference type="Proteomes" id="UP000593594"/>
    </source>
</evidence>
<keyword evidence="1" id="KW-1133">Transmembrane helix</keyword>
<keyword evidence="1" id="KW-0472">Membrane</keyword>
<reference evidence="2 3" key="1">
    <citation type="submission" date="2020-06" db="EMBL/GenBank/DDBJ databases">
        <title>Genome sequence of 2 isolates from Red Sea Mangroves.</title>
        <authorList>
            <person name="Sefrji F."/>
            <person name="Michoud G."/>
            <person name="Merlino G."/>
            <person name="Daffonchio D."/>
        </authorList>
    </citation>
    <scope>NUCLEOTIDE SEQUENCE [LARGE SCALE GENOMIC DNA]</scope>
    <source>
        <strain evidence="2 3">R1DC25</strain>
    </source>
</reference>
<accession>A0A7S8HD79</accession>
<gene>
    <name evidence="2" type="ORF">HW532_15865</name>
</gene>